<dbReference type="GO" id="GO:2000022">
    <property type="term" value="P:regulation of jasmonic acid mediated signaling pathway"/>
    <property type="evidence" value="ECO:0007669"/>
    <property type="project" value="UniProtKB-ARBA"/>
</dbReference>
<dbReference type="SUPFAM" id="SSF51197">
    <property type="entry name" value="Clavaminate synthase-like"/>
    <property type="match status" value="1"/>
</dbReference>
<dbReference type="GO" id="GO:0051213">
    <property type="term" value="F:dioxygenase activity"/>
    <property type="evidence" value="ECO:0007669"/>
    <property type="project" value="UniProtKB-KW"/>
</dbReference>
<comment type="cofactor">
    <cofactor evidence="1">
        <name>Fe(2+)</name>
        <dbReference type="ChEBI" id="CHEBI:29033"/>
    </cofactor>
</comment>
<dbReference type="Pfam" id="PF03171">
    <property type="entry name" value="2OG-FeII_Oxy"/>
    <property type="match status" value="1"/>
</dbReference>
<evidence type="ECO:0000256" key="5">
    <source>
        <dbReference type="ARBA" id="ARBA00022819"/>
    </source>
</evidence>
<dbReference type="InterPro" id="IPR026992">
    <property type="entry name" value="DIOX_N"/>
</dbReference>
<evidence type="ECO:0000256" key="10">
    <source>
        <dbReference type="ARBA" id="ARBA00023004"/>
    </source>
</evidence>
<comment type="caution">
    <text evidence="15">The sequence shown here is derived from an EMBL/GenBank/DDBJ whole genome shotgun (WGS) entry which is preliminary data.</text>
</comment>
<protein>
    <recommendedName>
        <fullName evidence="14">Fe2OG dioxygenase domain-containing protein</fullName>
    </recommendedName>
</protein>
<dbReference type="InterPro" id="IPR027443">
    <property type="entry name" value="IPNS-like_sf"/>
</dbReference>
<gene>
    <name evidence="15" type="ORF">LITE_LOCUS20357</name>
</gene>
<evidence type="ECO:0000256" key="13">
    <source>
        <dbReference type="SAM" id="MobiDB-lite"/>
    </source>
</evidence>
<dbReference type="PRINTS" id="PR00682">
    <property type="entry name" value="IPNSYNTHASE"/>
</dbReference>
<sequence>STTTISLQTSSATSKTINTPNQPTNQPFNPKETAMNCIWPEPVVRVQSLSESGIRKIPDRYVKPPSHRPSLNHNAVVSNIPVIDLAEAFSHDAAVRSETMRRLSSACKDWGFFQVVNHGVDVELMRNIREIWREFFDLPLDSKQQYANDPVSYEGYGSRLGVEKGATLDWSDYFFLHYLPAKLRNPGKWPQFPETCRDLVGEYGKEVSKLGGKLMKIFSSNLGLQEDGLQDAFGGEEFGGCLRVNFYPKCPQPDLTLGLSSHSDPGGMTILLPDENVAGLQVRKAGNWVTVKPVPSAFIINIGDQIQVLSNAIYKSVEHRVIVNSAKDRVSLAFFYNPRGDLLIGPSKELVKPDQPALYPSMTFNEYRLFIRTKGPCGKAQVESIKSSSISSRN</sequence>
<dbReference type="GO" id="GO:1900366">
    <property type="term" value="P:negative regulation of defense response to insect"/>
    <property type="evidence" value="ECO:0007669"/>
    <property type="project" value="UniProtKB-ARBA"/>
</dbReference>
<evidence type="ECO:0000259" key="14">
    <source>
        <dbReference type="PROSITE" id="PS51471"/>
    </source>
</evidence>
<evidence type="ECO:0000256" key="11">
    <source>
        <dbReference type="ARBA" id="ARBA00052139"/>
    </source>
</evidence>
<dbReference type="PROSITE" id="PS51471">
    <property type="entry name" value="FE2OG_OXY"/>
    <property type="match status" value="1"/>
</dbReference>
<dbReference type="FunFam" id="2.60.120.330:FF:000008">
    <property type="entry name" value="Jasmonate-regulated gene 21"/>
    <property type="match status" value="1"/>
</dbReference>
<feature type="non-terminal residue" evidence="15">
    <location>
        <position position="1"/>
    </location>
</feature>
<proteinExistence type="inferred from homology"/>
<organism evidence="15 16">
    <name type="scientific">Linum tenue</name>
    <dbReference type="NCBI Taxonomy" id="586396"/>
    <lineage>
        <taxon>Eukaryota</taxon>
        <taxon>Viridiplantae</taxon>
        <taxon>Streptophyta</taxon>
        <taxon>Embryophyta</taxon>
        <taxon>Tracheophyta</taxon>
        <taxon>Spermatophyta</taxon>
        <taxon>Magnoliopsida</taxon>
        <taxon>eudicotyledons</taxon>
        <taxon>Gunneridae</taxon>
        <taxon>Pentapetalae</taxon>
        <taxon>rosids</taxon>
        <taxon>fabids</taxon>
        <taxon>Malpighiales</taxon>
        <taxon>Linaceae</taxon>
        <taxon>Linum</taxon>
    </lineage>
</organism>
<dbReference type="EMBL" id="CAMGYJ010000005">
    <property type="protein sequence ID" value="CAI0425356.1"/>
    <property type="molecule type" value="Genomic_DNA"/>
</dbReference>
<dbReference type="GO" id="GO:0006952">
    <property type="term" value="P:defense response"/>
    <property type="evidence" value="ECO:0007669"/>
    <property type="project" value="UniProtKB-KW"/>
</dbReference>
<keyword evidence="9 12" id="KW-0560">Oxidoreductase</keyword>
<keyword evidence="6" id="KW-0611">Plant defense</keyword>
<comment type="cofactor">
    <cofactor evidence="2">
        <name>L-ascorbate</name>
        <dbReference type="ChEBI" id="CHEBI:38290"/>
    </cofactor>
</comment>
<keyword evidence="8" id="KW-0223">Dioxygenase</keyword>
<dbReference type="PANTHER" id="PTHR47991">
    <property type="entry name" value="OXOGLUTARATE/IRON-DEPENDENT DIOXYGENASE"/>
    <property type="match status" value="1"/>
</dbReference>
<evidence type="ECO:0000256" key="7">
    <source>
        <dbReference type="ARBA" id="ARBA00022896"/>
    </source>
</evidence>
<dbReference type="Proteomes" id="UP001154282">
    <property type="component" value="Unassembled WGS sequence"/>
</dbReference>
<dbReference type="GO" id="GO:0031418">
    <property type="term" value="F:L-ascorbic acid binding"/>
    <property type="evidence" value="ECO:0007669"/>
    <property type="project" value="UniProtKB-KW"/>
</dbReference>
<comment type="catalytic activity">
    <reaction evidence="11">
        <text>jasmonate + 2-oxoglutarate + O2 = (1R,2R)-12-hydroxyjasmonate + succinate + CO2</text>
        <dbReference type="Rhea" id="RHEA:67144"/>
        <dbReference type="ChEBI" id="CHEBI:15379"/>
        <dbReference type="ChEBI" id="CHEBI:16526"/>
        <dbReference type="ChEBI" id="CHEBI:16810"/>
        <dbReference type="ChEBI" id="CHEBI:30031"/>
        <dbReference type="ChEBI" id="CHEBI:58431"/>
        <dbReference type="ChEBI" id="CHEBI:132022"/>
    </reaction>
    <physiologicalReaction direction="left-to-right" evidence="11">
        <dbReference type="Rhea" id="RHEA:67145"/>
    </physiologicalReaction>
</comment>
<keyword evidence="7" id="KW-0847">Vitamin C</keyword>
<name>A0AAV0KTL5_9ROSI</name>
<evidence type="ECO:0000256" key="2">
    <source>
        <dbReference type="ARBA" id="ARBA00001961"/>
    </source>
</evidence>
<reference evidence="15" key="1">
    <citation type="submission" date="2022-08" db="EMBL/GenBank/DDBJ databases">
        <authorList>
            <person name="Gutierrez-Valencia J."/>
        </authorList>
    </citation>
    <scope>NUCLEOTIDE SEQUENCE</scope>
</reference>
<evidence type="ECO:0000256" key="12">
    <source>
        <dbReference type="RuleBase" id="RU003682"/>
    </source>
</evidence>
<evidence type="ECO:0000256" key="9">
    <source>
        <dbReference type="ARBA" id="ARBA00023002"/>
    </source>
</evidence>
<evidence type="ECO:0000256" key="6">
    <source>
        <dbReference type="ARBA" id="ARBA00022821"/>
    </source>
</evidence>
<feature type="region of interest" description="Disordered" evidence="13">
    <location>
        <begin position="1"/>
        <end position="31"/>
    </location>
</feature>
<dbReference type="Gene3D" id="2.60.120.330">
    <property type="entry name" value="B-lactam Antibiotic, Isopenicillin N Synthase, Chain"/>
    <property type="match status" value="1"/>
</dbReference>
<keyword evidence="4 12" id="KW-0479">Metal-binding</keyword>
<dbReference type="GO" id="GO:1900150">
    <property type="term" value="P:regulation of defense response to fungus"/>
    <property type="evidence" value="ECO:0007669"/>
    <property type="project" value="UniProtKB-ARBA"/>
</dbReference>
<feature type="compositionally biased region" description="Low complexity" evidence="13">
    <location>
        <begin position="18"/>
        <end position="30"/>
    </location>
</feature>
<dbReference type="Pfam" id="PF14226">
    <property type="entry name" value="DIOX_N"/>
    <property type="match status" value="1"/>
</dbReference>
<keyword evidence="5" id="KW-1184">Jasmonic acid signaling pathway</keyword>
<dbReference type="InterPro" id="IPR050295">
    <property type="entry name" value="Plant_2OG-oxidoreductases"/>
</dbReference>
<evidence type="ECO:0000256" key="3">
    <source>
        <dbReference type="ARBA" id="ARBA00008056"/>
    </source>
</evidence>
<evidence type="ECO:0000313" key="15">
    <source>
        <dbReference type="EMBL" id="CAI0425356.1"/>
    </source>
</evidence>
<dbReference type="InterPro" id="IPR044861">
    <property type="entry name" value="IPNS-like_FE2OG_OXY"/>
</dbReference>
<dbReference type="GO" id="GO:0120091">
    <property type="term" value="F:jasmonic acid hydrolase"/>
    <property type="evidence" value="ECO:0007669"/>
    <property type="project" value="UniProtKB-ARBA"/>
</dbReference>
<keyword evidence="10 12" id="KW-0408">Iron</keyword>
<evidence type="ECO:0000313" key="16">
    <source>
        <dbReference type="Proteomes" id="UP001154282"/>
    </source>
</evidence>
<dbReference type="InterPro" id="IPR005123">
    <property type="entry name" value="Oxoglu/Fe-dep_dioxygenase_dom"/>
</dbReference>
<feature type="compositionally biased region" description="Polar residues" evidence="13">
    <location>
        <begin position="1"/>
        <end position="17"/>
    </location>
</feature>
<keyword evidence="16" id="KW-1185">Reference proteome</keyword>
<dbReference type="GO" id="GO:0046872">
    <property type="term" value="F:metal ion binding"/>
    <property type="evidence" value="ECO:0007669"/>
    <property type="project" value="UniProtKB-KW"/>
</dbReference>
<feature type="domain" description="Fe2OG dioxygenase" evidence="14">
    <location>
        <begin position="237"/>
        <end position="338"/>
    </location>
</feature>
<dbReference type="AlphaFoldDB" id="A0AAV0KTL5"/>
<evidence type="ECO:0000256" key="1">
    <source>
        <dbReference type="ARBA" id="ARBA00001954"/>
    </source>
</evidence>
<accession>A0AAV0KTL5</accession>
<evidence type="ECO:0000256" key="8">
    <source>
        <dbReference type="ARBA" id="ARBA00022964"/>
    </source>
</evidence>
<comment type="similarity">
    <text evidence="3 12">Belongs to the iron/ascorbate-dependent oxidoreductase family.</text>
</comment>
<evidence type="ECO:0000256" key="4">
    <source>
        <dbReference type="ARBA" id="ARBA00022723"/>
    </source>
</evidence>